<proteinExistence type="predicted"/>
<name>A0A5B7IFE5_PORTR</name>
<evidence type="ECO:0000313" key="1">
    <source>
        <dbReference type="EMBL" id="MPC81013.1"/>
    </source>
</evidence>
<comment type="caution">
    <text evidence="1">The sequence shown here is derived from an EMBL/GenBank/DDBJ whole genome shotgun (WGS) entry which is preliminary data.</text>
</comment>
<dbReference type="EMBL" id="VSRR010055665">
    <property type="protein sequence ID" value="MPC81013.1"/>
    <property type="molecule type" value="Genomic_DNA"/>
</dbReference>
<accession>A0A5B7IFE5</accession>
<organism evidence="1 2">
    <name type="scientific">Portunus trituberculatus</name>
    <name type="common">Swimming crab</name>
    <name type="synonym">Neptunus trituberculatus</name>
    <dbReference type="NCBI Taxonomy" id="210409"/>
    <lineage>
        <taxon>Eukaryota</taxon>
        <taxon>Metazoa</taxon>
        <taxon>Ecdysozoa</taxon>
        <taxon>Arthropoda</taxon>
        <taxon>Crustacea</taxon>
        <taxon>Multicrustacea</taxon>
        <taxon>Malacostraca</taxon>
        <taxon>Eumalacostraca</taxon>
        <taxon>Eucarida</taxon>
        <taxon>Decapoda</taxon>
        <taxon>Pleocyemata</taxon>
        <taxon>Brachyura</taxon>
        <taxon>Eubrachyura</taxon>
        <taxon>Portunoidea</taxon>
        <taxon>Portunidae</taxon>
        <taxon>Portuninae</taxon>
        <taxon>Portunus</taxon>
    </lineage>
</organism>
<gene>
    <name evidence="1" type="ORF">E2C01_075613</name>
</gene>
<dbReference type="Proteomes" id="UP000324222">
    <property type="component" value="Unassembled WGS sequence"/>
</dbReference>
<keyword evidence="2" id="KW-1185">Reference proteome</keyword>
<reference evidence="1 2" key="1">
    <citation type="submission" date="2019-05" db="EMBL/GenBank/DDBJ databases">
        <title>Another draft genome of Portunus trituberculatus and its Hox gene families provides insights of decapod evolution.</title>
        <authorList>
            <person name="Jeong J.-H."/>
            <person name="Song I."/>
            <person name="Kim S."/>
            <person name="Choi T."/>
            <person name="Kim D."/>
            <person name="Ryu S."/>
            <person name="Kim W."/>
        </authorList>
    </citation>
    <scope>NUCLEOTIDE SEQUENCE [LARGE SCALE GENOMIC DNA]</scope>
    <source>
        <tissue evidence="1">Muscle</tissue>
    </source>
</reference>
<dbReference type="AlphaFoldDB" id="A0A5B7IFE5"/>
<evidence type="ECO:0000313" key="2">
    <source>
        <dbReference type="Proteomes" id="UP000324222"/>
    </source>
</evidence>
<protein>
    <submittedName>
        <fullName evidence="1">Uncharacterized protein</fullName>
    </submittedName>
</protein>
<sequence>MRRDCNGSGREEKQNVQIMLICDAYKPAWRDARRGGPRCVTETAWEAPHYLFFSLFFPFFPFVLHVHC</sequence>